<dbReference type="AlphaFoldDB" id="A0A4Y9K933"/>
<dbReference type="NCBIfam" id="TIGR01352">
    <property type="entry name" value="tonB_Cterm"/>
    <property type="match status" value="1"/>
</dbReference>
<dbReference type="PROSITE" id="PS52015">
    <property type="entry name" value="TONB_CTD"/>
    <property type="match status" value="1"/>
</dbReference>
<evidence type="ECO:0000313" key="14">
    <source>
        <dbReference type="Proteomes" id="UP000297396"/>
    </source>
</evidence>
<dbReference type="GO" id="GO:0031992">
    <property type="term" value="F:energy transducer activity"/>
    <property type="evidence" value="ECO:0007669"/>
    <property type="project" value="InterPro"/>
</dbReference>
<keyword evidence="10" id="KW-0735">Signal-anchor</keyword>
<dbReference type="InterPro" id="IPR037682">
    <property type="entry name" value="TonB_C"/>
</dbReference>
<evidence type="ECO:0000256" key="3">
    <source>
        <dbReference type="ARBA" id="ARBA00022448"/>
    </source>
</evidence>
<dbReference type="GO" id="GO:0015031">
    <property type="term" value="P:protein transport"/>
    <property type="evidence" value="ECO:0007669"/>
    <property type="project" value="UniProtKB-UniRule"/>
</dbReference>
<accession>A0A4Y9K933</accession>
<dbReference type="PANTHER" id="PTHR33446">
    <property type="entry name" value="PROTEIN TONB-RELATED"/>
    <property type="match status" value="1"/>
</dbReference>
<sequence>MKTHSRIGLTLSVLIHTIAFGGIWAIAAHSEPKIARDEVSSISMEMLAARLEQPQVAVAAEVEPESEPEEVEQPEPPHHPEPEPIVPEPQLIKPKPIEKPKPKPPEKPKVKPKPDSPKKVQVQEKKPKQEKTEKPVKALERGKESKQGIVAKAVPNATPSTKTQAGVANATTTGQAAAGVQKSVAGSDEINAYKALLKRTLQQRANNMYPQRERMMRKGGIVTVSFHFSSAGEISQVSVVNSSGNSNLDNAAVRATQTTRMSSPPPPNFPRSFTVPIKFSVQ</sequence>
<dbReference type="OrthoDB" id="9115347at2"/>
<dbReference type="GO" id="GO:0098797">
    <property type="term" value="C:plasma membrane protein complex"/>
    <property type="evidence" value="ECO:0007669"/>
    <property type="project" value="TreeGrafter"/>
</dbReference>
<evidence type="ECO:0000256" key="1">
    <source>
        <dbReference type="ARBA" id="ARBA00004383"/>
    </source>
</evidence>
<evidence type="ECO:0000259" key="12">
    <source>
        <dbReference type="PROSITE" id="PS52015"/>
    </source>
</evidence>
<dbReference type="PRINTS" id="PR01374">
    <property type="entry name" value="TONBPROTEIN"/>
</dbReference>
<dbReference type="InterPro" id="IPR051045">
    <property type="entry name" value="TonB-dependent_transducer"/>
</dbReference>
<keyword evidence="9 10" id="KW-0472">Membrane</keyword>
<comment type="caution">
    <text evidence="13">The sequence shown here is derived from an EMBL/GenBank/DDBJ whole genome shotgun (WGS) entry which is preliminary data.</text>
</comment>
<organism evidence="13 14">
    <name type="scientific">Muribacter muris</name>
    <dbReference type="NCBI Taxonomy" id="67855"/>
    <lineage>
        <taxon>Bacteria</taxon>
        <taxon>Pseudomonadati</taxon>
        <taxon>Pseudomonadota</taxon>
        <taxon>Gammaproteobacteria</taxon>
        <taxon>Pasteurellales</taxon>
        <taxon>Pasteurellaceae</taxon>
        <taxon>Muribacter</taxon>
    </lineage>
</organism>
<dbReference type="InterPro" id="IPR006260">
    <property type="entry name" value="TonB/TolA_C"/>
</dbReference>
<feature type="region of interest" description="Disordered" evidence="11">
    <location>
        <begin position="254"/>
        <end position="273"/>
    </location>
</feature>
<dbReference type="GO" id="GO:0030288">
    <property type="term" value="C:outer membrane-bounded periplasmic space"/>
    <property type="evidence" value="ECO:0007669"/>
    <property type="project" value="InterPro"/>
</dbReference>
<evidence type="ECO:0000256" key="8">
    <source>
        <dbReference type="ARBA" id="ARBA00022989"/>
    </source>
</evidence>
<evidence type="ECO:0000313" key="13">
    <source>
        <dbReference type="EMBL" id="TFV13116.1"/>
    </source>
</evidence>
<dbReference type="Proteomes" id="UP000297396">
    <property type="component" value="Unassembled WGS sequence"/>
</dbReference>
<feature type="transmembrane region" description="Helical" evidence="10">
    <location>
        <begin position="7"/>
        <end position="27"/>
    </location>
</feature>
<dbReference type="GO" id="GO:0015891">
    <property type="term" value="P:siderophore transport"/>
    <property type="evidence" value="ECO:0007669"/>
    <property type="project" value="InterPro"/>
</dbReference>
<proteinExistence type="inferred from homology"/>
<evidence type="ECO:0000256" key="6">
    <source>
        <dbReference type="ARBA" id="ARBA00022692"/>
    </source>
</evidence>
<comment type="subcellular location">
    <subcellularLocation>
        <location evidence="1 10">Cell inner membrane</location>
        <topology evidence="1 10">Single-pass membrane protein</topology>
        <orientation evidence="1 10">Periplasmic side</orientation>
    </subcellularLocation>
</comment>
<evidence type="ECO:0000256" key="11">
    <source>
        <dbReference type="SAM" id="MobiDB-lite"/>
    </source>
</evidence>
<evidence type="ECO:0000256" key="9">
    <source>
        <dbReference type="ARBA" id="ARBA00023136"/>
    </source>
</evidence>
<keyword evidence="4 10" id="KW-1003">Cell membrane</keyword>
<evidence type="ECO:0000256" key="10">
    <source>
        <dbReference type="RuleBase" id="RU362123"/>
    </source>
</evidence>
<evidence type="ECO:0000256" key="7">
    <source>
        <dbReference type="ARBA" id="ARBA00022927"/>
    </source>
</evidence>
<keyword evidence="3 10" id="KW-0813">Transport</keyword>
<keyword evidence="6 10" id="KW-0812">Transmembrane</keyword>
<keyword evidence="7 10" id="KW-0653">Protein transport</keyword>
<dbReference type="RefSeq" id="WP_135054148.1">
    <property type="nucleotide sequence ID" value="NZ_JADGLC010000002.1"/>
</dbReference>
<dbReference type="InterPro" id="IPR003538">
    <property type="entry name" value="TonB"/>
</dbReference>
<feature type="region of interest" description="Disordered" evidence="11">
    <location>
        <begin position="55"/>
        <end position="145"/>
    </location>
</feature>
<dbReference type="Gene3D" id="3.30.1150.10">
    <property type="match status" value="1"/>
</dbReference>
<comment type="similarity">
    <text evidence="2 10">Belongs to the TonB family.</text>
</comment>
<name>A0A4Y9K933_9PAST</name>
<dbReference type="SUPFAM" id="SSF74653">
    <property type="entry name" value="TolA/TonB C-terminal domain"/>
    <property type="match status" value="1"/>
</dbReference>
<feature type="compositionally biased region" description="Basic and acidic residues" evidence="11">
    <location>
        <begin position="95"/>
        <end position="145"/>
    </location>
</feature>
<evidence type="ECO:0000256" key="4">
    <source>
        <dbReference type="ARBA" id="ARBA00022475"/>
    </source>
</evidence>
<keyword evidence="8 10" id="KW-1133">Transmembrane helix</keyword>
<keyword evidence="5 10" id="KW-0997">Cell inner membrane</keyword>
<comment type="function">
    <text evidence="10">Interacts with outer membrane receptor proteins that carry out high-affinity binding and energy dependent uptake into the periplasmic space of specific substrates. It could act to transduce energy from the cytoplasmic membrane to specific energy-requiring processes in the outer membrane, resulting in the release into the periplasm of ligands bound by these outer membrane proteins.</text>
</comment>
<feature type="domain" description="TonB C-terminal" evidence="12">
    <location>
        <begin position="194"/>
        <end position="282"/>
    </location>
</feature>
<feature type="compositionally biased region" description="Acidic residues" evidence="11">
    <location>
        <begin position="62"/>
        <end position="73"/>
    </location>
</feature>
<dbReference type="GO" id="GO:0055085">
    <property type="term" value="P:transmembrane transport"/>
    <property type="evidence" value="ECO:0007669"/>
    <property type="project" value="InterPro"/>
</dbReference>
<dbReference type="PANTHER" id="PTHR33446:SF2">
    <property type="entry name" value="PROTEIN TONB"/>
    <property type="match status" value="1"/>
</dbReference>
<dbReference type="Pfam" id="PF03544">
    <property type="entry name" value="TonB_C"/>
    <property type="match status" value="1"/>
</dbReference>
<dbReference type="EMBL" id="SPPA01000002">
    <property type="protein sequence ID" value="TFV13116.1"/>
    <property type="molecule type" value="Genomic_DNA"/>
</dbReference>
<reference evidence="13 14" key="1">
    <citation type="submission" date="2019-03" db="EMBL/GenBank/DDBJ databases">
        <title>Diversity of the mouse oral microbiome.</title>
        <authorList>
            <person name="Joseph S."/>
            <person name="Aduse-Opoku J."/>
            <person name="Curtis M."/>
            <person name="Wade W."/>
            <person name="Hashim A."/>
        </authorList>
    </citation>
    <scope>NUCLEOTIDE SEQUENCE [LARGE SCALE GENOMIC DNA]</scope>
    <source>
        <strain evidence="13 14">WT12</strain>
    </source>
</reference>
<evidence type="ECO:0000256" key="2">
    <source>
        <dbReference type="ARBA" id="ARBA00006555"/>
    </source>
</evidence>
<evidence type="ECO:0000256" key="5">
    <source>
        <dbReference type="ARBA" id="ARBA00022519"/>
    </source>
</evidence>
<gene>
    <name evidence="13" type="ORF">E4T80_01010</name>
</gene>
<protein>
    <recommendedName>
        <fullName evidence="10">Protein TonB</fullName>
    </recommendedName>
</protein>